<organism evidence="16 17">
    <name type="scientific">Gloeobacter morelensis MG652769</name>
    <dbReference type="NCBI Taxonomy" id="2781736"/>
    <lineage>
        <taxon>Bacteria</taxon>
        <taxon>Bacillati</taxon>
        <taxon>Cyanobacteriota</taxon>
        <taxon>Cyanophyceae</taxon>
        <taxon>Gloeobacterales</taxon>
        <taxon>Gloeobacteraceae</taxon>
        <taxon>Gloeobacter</taxon>
        <taxon>Gloeobacter morelensis</taxon>
    </lineage>
</organism>
<comment type="pathway">
    <text evidence="3 14">Amino-acid biosynthesis; L-threonine biosynthesis; L-threonine from L-aspartate: step 1/5.</text>
</comment>
<comment type="pathway">
    <text evidence="1 14">Amino-acid biosynthesis; L-lysine biosynthesis via DAP pathway; (S)-tetrahydrodipicolinate from L-aspartate: step 1/4.</text>
</comment>
<evidence type="ECO:0000256" key="13">
    <source>
        <dbReference type="ARBA" id="ARBA00047872"/>
    </source>
</evidence>
<dbReference type="SUPFAM" id="SSF55021">
    <property type="entry name" value="ACT-like"/>
    <property type="match status" value="4"/>
</dbReference>
<accession>A0ABY3PRI3</accession>
<evidence type="ECO:0000256" key="3">
    <source>
        <dbReference type="ARBA" id="ARBA00005139"/>
    </source>
</evidence>
<evidence type="ECO:0000256" key="10">
    <source>
        <dbReference type="ARBA" id="ARBA00022840"/>
    </source>
</evidence>
<keyword evidence="7 16" id="KW-0808">Transferase</keyword>
<dbReference type="Pfam" id="PF01842">
    <property type="entry name" value="ACT"/>
    <property type="match status" value="1"/>
</dbReference>
<name>A0ABY3PRI3_9CYAN</name>
<evidence type="ECO:0000256" key="9">
    <source>
        <dbReference type="ARBA" id="ARBA00022777"/>
    </source>
</evidence>
<keyword evidence="9 16" id="KW-0418">Kinase</keyword>
<feature type="domain" description="ACT" evidence="15">
    <location>
        <begin position="358"/>
        <end position="449"/>
    </location>
</feature>
<dbReference type="Proteomes" id="UP001054846">
    <property type="component" value="Chromosome"/>
</dbReference>
<keyword evidence="6 14" id="KW-0028">Amino-acid biosynthesis</keyword>
<evidence type="ECO:0000256" key="14">
    <source>
        <dbReference type="RuleBase" id="RU004249"/>
    </source>
</evidence>
<evidence type="ECO:0000256" key="8">
    <source>
        <dbReference type="ARBA" id="ARBA00022741"/>
    </source>
</evidence>
<dbReference type="PANTHER" id="PTHR21499:SF3">
    <property type="entry name" value="ASPARTOKINASE"/>
    <property type="match status" value="1"/>
</dbReference>
<dbReference type="CDD" id="cd04913">
    <property type="entry name" value="ACT_AKii-LysC-BS-like_1"/>
    <property type="match status" value="2"/>
</dbReference>
<keyword evidence="12" id="KW-0457">Lysine biosynthesis</keyword>
<evidence type="ECO:0000256" key="11">
    <source>
        <dbReference type="ARBA" id="ARBA00022915"/>
    </source>
</evidence>
<dbReference type="CDD" id="cd04923">
    <property type="entry name" value="ACT_AK-LysC-DapG-like_2"/>
    <property type="match status" value="2"/>
</dbReference>
<keyword evidence="17" id="KW-1185">Reference proteome</keyword>
<dbReference type="InterPro" id="IPR054352">
    <property type="entry name" value="ACT_Aspartokinase"/>
</dbReference>
<dbReference type="InterPro" id="IPR002912">
    <property type="entry name" value="ACT_dom"/>
</dbReference>
<dbReference type="CDD" id="cd04261">
    <property type="entry name" value="AAK_AKii-LysC-BS"/>
    <property type="match status" value="1"/>
</dbReference>
<evidence type="ECO:0000259" key="15">
    <source>
        <dbReference type="PROSITE" id="PS51671"/>
    </source>
</evidence>
<dbReference type="InterPro" id="IPR001048">
    <property type="entry name" value="Asp/Glu/Uridylate_kinase"/>
</dbReference>
<evidence type="ECO:0000313" key="17">
    <source>
        <dbReference type="Proteomes" id="UP001054846"/>
    </source>
</evidence>
<dbReference type="InterPro" id="IPR041740">
    <property type="entry name" value="AKii-LysC-BS"/>
</dbReference>
<dbReference type="InterPro" id="IPR045865">
    <property type="entry name" value="ACT-like_dom_sf"/>
</dbReference>
<evidence type="ECO:0000256" key="12">
    <source>
        <dbReference type="ARBA" id="ARBA00023154"/>
    </source>
</evidence>
<evidence type="ECO:0000256" key="7">
    <source>
        <dbReference type="ARBA" id="ARBA00022679"/>
    </source>
</evidence>
<proteinExistence type="inferred from homology"/>
<dbReference type="SUPFAM" id="SSF53633">
    <property type="entry name" value="Carbamate kinase-like"/>
    <property type="match status" value="1"/>
</dbReference>
<dbReference type="PROSITE" id="PS00324">
    <property type="entry name" value="ASPARTOKINASE"/>
    <property type="match status" value="1"/>
</dbReference>
<dbReference type="InterPro" id="IPR036393">
    <property type="entry name" value="AceGlu_kinase-like_sf"/>
</dbReference>
<keyword evidence="8" id="KW-0547">Nucleotide-binding</keyword>
<dbReference type="InterPro" id="IPR018042">
    <property type="entry name" value="Aspartate_kinase_CS"/>
</dbReference>
<protein>
    <recommendedName>
        <fullName evidence="5">aspartate kinase</fullName>
        <ecNumber evidence="5">2.7.2.4</ecNumber>
    </recommendedName>
</protein>
<dbReference type="NCBIfam" id="TIGR00657">
    <property type="entry name" value="asp_kinases"/>
    <property type="match status" value="1"/>
</dbReference>
<dbReference type="Gene3D" id="3.30.2130.10">
    <property type="entry name" value="VC0802-like"/>
    <property type="match status" value="2"/>
</dbReference>
<evidence type="ECO:0000256" key="2">
    <source>
        <dbReference type="ARBA" id="ARBA00004986"/>
    </source>
</evidence>
<dbReference type="EC" id="2.7.2.4" evidence="5"/>
<keyword evidence="11" id="KW-0220">Diaminopimelate biosynthesis</keyword>
<dbReference type="Pfam" id="PF00696">
    <property type="entry name" value="AA_kinase"/>
    <property type="match status" value="1"/>
</dbReference>
<dbReference type="InterPro" id="IPR001341">
    <property type="entry name" value="Asp_kinase"/>
</dbReference>
<evidence type="ECO:0000256" key="4">
    <source>
        <dbReference type="ARBA" id="ARBA00010122"/>
    </source>
</evidence>
<reference evidence="16 17" key="1">
    <citation type="journal article" date="2021" name="Genome Biol. Evol.">
        <title>Complete Genome Sequencing of a Novel Gloeobacter Species from a Waterfall Cave in Mexico.</title>
        <authorList>
            <person name="Saw J.H."/>
            <person name="Cardona T."/>
            <person name="Montejano G."/>
        </authorList>
    </citation>
    <scope>NUCLEOTIDE SEQUENCE [LARGE SCALE GENOMIC DNA]</scope>
    <source>
        <strain evidence="16">MG652769</strain>
    </source>
</reference>
<gene>
    <name evidence="16" type="ORF">ISF26_08415</name>
</gene>
<dbReference type="PROSITE" id="PS51671">
    <property type="entry name" value="ACT"/>
    <property type="match status" value="2"/>
</dbReference>
<evidence type="ECO:0000256" key="6">
    <source>
        <dbReference type="ARBA" id="ARBA00022605"/>
    </source>
</evidence>
<dbReference type="RefSeq" id="WP_230843460.1">
    <property type="nucleotide sequence ID" value="NZ_CP063845.1"/>
</dbReference>
<dbReference type="EMBL" id="CP063845">
    <property type="protein sequence ID" value="UFP96214.1"/>
    <property type="molecule type" value="Genomic_DNA"/>
</dbReference>
<dbReference type="GO" id="GO:0004072">
    <property type="term" value="F:aspartate kinase activity"/>
    <property type="evidence" value="ECO:0007669"/>
    <property type="project" value="UniProtKB-EC"/>
</dbReference>
<feature type="domain" description="ACT" evidence="15">
    <location>
        <begin position="274"/>
        <end position="353"/>
    </location>
</feature>
<dbReference type="Pfam" id="PF22468">
    <property type="entry name" value="ACT_9"/>
    <property type="match status" value="3"/>
</dbReference>
<dbReference type="PANTHER" id="PTHR21499">
    <property type="entry name" value="ASPARTATE KINASE"/>
    <property type="match status" value="1"/>
</dbReference>
<dbReference type="NCBIfam" id="NF005155">
    <property type="entry name" value="PRK06635.1-4"/>
    <property type="match status" value="1"/>
</dbReference>
<evidence type="ECO:0000256" key="1">
    <source>
        <dbReference type="ARBA" id="ARBA00004766"/>
    </source>
</evidence>
<dbReference type="Gene3D" id="3.40.1160.10">
    <property type="entry name" value="Acetylglutamate kinase-like"/>
    <property type="match status" value="1"/>
</dbReference>
<comment type="catalytic activity">
    <reaction evidence="13">
        <text>L-aspartate + ATP = 4-phospho-L-aspartate + ADP</text>
        <dbReference type="Rhea" id="RHEA:23776"/>
        <dbReference type="ChEBI" id="CHEBI:29991"/>
        <dbReference type="ChEBI" id="CHEBI:30616"/>
        <dbReference type="ChEBI" id="CHEBI:57535"/>
        <dbReference type="ChEBI" id="CHEBI:456216"/>
        <dbReference type="EC" id="2.7.2.4"/>
    </reaction>
</comment>
<keyword evidence="10" id="KW-0067">ATP-binding</keyword>
<dbReference type="NCBIfam" id="NF005656">
    <property type="entry name" value="PRK07431.1"/>
    <property type="match status" value="1"/>
</dbReference>
<dbReference type="NCBIfam" id="NF005154">
    <property type="entry name" value="PRK06635.1-2"/>
    <property type="match status" value="1"/>
</dbReference>
<sequence>MGLIVQKYGGTSVGSAERMRAVAERIARTHRQGHELVVVVSAMGHTTDALVKMACEMHSEPDPREMDMLLTTGEQQSVALLTMALHALGCKAISLTGAQVGVVTEPNHTRARIRRVQTGRINELLAAGYVLVVAGFQGICHSRFWEITTLGRGGSDTSAVALAAVLKANRCEIYTDVPGVLTTDPRLVKEAALLDEITSEEMLELASLGAQVLHPRAVEIARNYAVPLVVRSSWSDAPGTIVLSPRLPVDRAIDNLETERPVDAVYIDNHQAKIALLRVPDRPGVAAALFAHLAKAGIDVDLIIQSIHHPNSPEPTNDIAYTVQRQDLPAAVAASNTAAAELGGCAVVVDSAPTKVSIRGAGIIGRPGVVAQMFKALAEAGINIQMISTSEISLSCVIAGDLAAKAGEVLCRQFGLRAPVYEDPPVLSAVRPAVQAVRGVALDPDQAQVAILQIPDRPGVAAAIFECLAHEGIAVDMIVQSQRGADTNDIGFTVSRSAVRSAQRALDSLCSGFAGCGGVVVRESVAKLSLVGAGIVGTPGVAAHMFETLAALGTNIEMISTSTIKVSCIVEAARCEASLKAVHRAFGLGSAAIVAVEGRSS</sequence>
<comment type="similarity">
    <text evidence="4">Belongs to the aspartokinase family.</text>
</comment>
<comment type="pathway">
    <text evidence="2 14">Amino-acid biosynthesis; L-methionine biosynthesis via de novo pathway; L-homoserine from L-aspartate: step 1/3.</text>
</comment>
<evidence type="ECO:0000256" key="5">
    <source>
        <dbReference type="ARBA" id="ARBA00013059"/>
    </source>
</evidence>
<evidence type="ECO:0000313" key="16">
    <source>
        <dbReference type="EMBL" id="UFP96214.1"/>
    </source>
</evidence>